<evidence type="ECO:0000256" key="5">
    <source>
        <dbReference type="ARBA" id="ARBA00022430"/>
    </source>
</evidence>
<evidence type="ECO:0000313" key="12">
    <source>
        <dbReference type="EMBL" id="MFH7563921.1"/>
    </source>
</evidence>
<protein>
    <recommendedName>
        <fullName evidence="4 10">2-isopropylmalate synthase</fullName>
        <ecNumber evidence="4 10">2.3.3.13</ecNumber>
    </recommendedName>
    <alternativeName>
        <fullName evidence="10">Alpha-IPM synthase</fullName>
    </alternativeName>
    <alternativeName>
        <fullName evidence="10">Alpha-isopropylmalate synthase</fullName>
    </alternativeName>
</protein>
<dbReference type="PROSITE" id="PS50991">
    <property type="entry name" value="PYR_CT"/>
    <property type="match status" value="1"/>
</dbReference>
<dbReference type="EC" id="2.3.3.13" evidence="4 10"/>
<dbReference type="SUPFAM" id="SSF51569">
    <property type="entry name" value="Aldolase"/>
    <property type="match status" value="1"/>
</dbReference>
<dbReference type="GO" id="GO:0003852">
    <property type="term" value="F:2-isopropylmalate synthase activity"/>
    <property type="evidence" value="ECO:0007669"/>
    <property type="project" value="UniProtKB-EC"/>
</dbReference>
<dbReference type="SMART" id="SM00917">
    <property type="entry name" value="LeuA_dimer"/>
    <property type="match status" value="1"/>
</dbReference>
<evidence type="ECO:0000256" key="1">
    <source>
        <dbReference type="ARBA" id="ARBA00000064"/>
    </source>
</evidence>
<accession>A0ABW7NXI9</accession>
<evidence type="ECO:0000256" key="6">
    <source>
        <dbReference type="ARBA" id="ARBA00022605"/>
    </source>
</evidence>
<evidence type="ECO:0000256" key="4">
    <source>
        <dbReference type="ARBA" id="ARBA00012973"/>
    </source>
</evidence>
<proteinExistence type="inferred from homology"/>
<feature type="binding site" evidence="10">
    <location>
        <position position="82"/>
    </location>
    <ligand>
        <name>Mg(2+)</name>
        <dbReference type="ChEBI" id="CHEBI:18420"/>
    </ligand>
</feature>
<comment type="cofactor">
    <cofactor evidence="10">
        <name>Mg(2+)</name>
        <dbReference type="ChEBI" id="CHEBI:18420"/>
    </cofactor>
</comment>
<keyword evidence="5 10" id="KW-0432">Leucine biosynthesis</keyword>
<evidence type="ECO:0000259" key="11">
    <source>
        <dbReference type="PROSITE" id="PS50991"/>
    </source>
</evidence>
<dbReference type="InterPro" id="IPR013709">
    <property type="entry name" value="2-isopropylmalate_synth_dimer"/>
</dbReference>
<comment type="caution">
    <text evidence="12">The sequence shown here is derived from an EMBL/GenBank/DDBJ whole genome shotgun (WGS) entry which is preliminary data.</text>
</comment>
<dbReference type="Gene3D" id="3.20.20.70">
    <property type="entry name" value="Aldolase class I"/>
    <property type="match status" value="1"/>
</dbReference>
<evidence type="ECO:0000256" key="8">
    <source>
        <dbReference type="ARBA" id="ARBA00022723"/>
    </source>
</evidence>
<dbReference type="Gene3D" id="3.30.160.270">
    <property type="match status" value="1"/>
</dbReference>
<evidence type="ECO:0000256" key="10">
    <source>
        <dbReference type="HAMAP-Rule" id="MF_00572"/>
    </source>
</evidence>
<dbReference type="Pfam" id="PF22615">
    <property type="entry name" value="IPMS_D2"/>
    <property type="match status" value="1"/>
</dbReference>
<comment type="subunit">
    <text evidence="10">Homodimer.</text>
</comment>
<gene>
    <name evidence="10" type="primary">leuA</name>
    <name evidence="12" type="ORF">AB9R89_01080</name>
</gene>
<feature type="binding site" evidence="10">
    <location>
        <position position="288"/>
    </location>
    <ligand>
        <name>Mg(2+)</name>
        <dbReference type="ChEBI" id="CHEBI:18420"/>
    </ligand>
</feature>
<dbReference type="Pfam" id="PF00682">
    <property type="entry name" value="HMGL-like"/>
    <property type="match status" value="1"/>
</dbReference>
<evidence type="ECO:0000256" key="7">
    <source>
        <dbReference type="ARBA" id="ARBA00022679"/>
    </source>
</evidence>
<dbReference type="InterPro" id="IPR005668">
    <property type="entry name" value="IPM_Synthase"/>
</dbReference>
<comment type="subcellular location">
    <subcellularLocation>
        <location evidence="10">Cytoplasm</location>
    </subcellularLocation>
</comment>
<name>A0ABW7NXI9_9GAMM</name>
<keyword evidence="7 10" id="KW-0808">Transferase</keyword>
<sequence>MVGVRTYLLVLRPILISPDPDHRQLVSSQGNQELTDSFGVSLMLADPSRKYRPVSPVNLANRQWPSRTLTQAPVWLSTDLRDGNQALFEPMNRERKLRLFHELVRIGFKEIEIGFPAASRTDFEIVRHLIDTDQIPDDVTPMVMTQLRDDLITETVRSVAGARRVIVHVYNAIAPAWRDIVFGMSVPQIMEMVERHIVLLKQLTADHPETEWVLQYSPETFNMAEPEVALAMCNTAIRVWDAGPQRPMIINLPTTVEVSTPNVFADQIEWMDRRLERREHIVLSVHPHNDRGTGVACAEQAMLAGAQRVEGCLFGNGERSGNVDLVTLALNLYTQGIAPGLDFSDIAAVARVAEECTALPVHPRHPYVGDLVFTAFSGSHQDAIAKGFDAQKADMPWRVPYLPVDPQDLGRTYDSIVRVNSQSGKGGIAFLLQRDHGITMPRRMQVEFSSVVQALADTSETELSSEQIWGLFECTYFASIREQSGFTYRGHRLYEHADGQGITLDIADANGNIKAVEGAGKGLIAATVAALGLPLRIDSYEERSLGGGSDAEALAIVEAAIPGVPGSRFGVGRHLNIVTASILAVLSAAARFSMLNKTSS</sequence>
<dbReference type="Pfam" id="PF08502">
    <property type="entry name" value="LeuA_dimer"/>
    <property type="match status" value="1"/>
</dbReference>
<dbReference type="InterPro" id="IPR002034">
    <property type="entry name" value="AIPM/Hcit_synth_CS"/>
</dbReference>
<feature type="domain" description="Pyruvate carboxyltransferase" evidence="11">
    <location>
        <begin position="73"/>
        <end position="347"/>
    </location>
</feature>
<keyword evidence="9 10" id="KW-0100">Branched-chain amino acid biosynthesis</keyword>
<feature type="region of interest" description="Regulatory domain" evidence="10">
    <location>
        <begin position="479"/>
        <end position="600"/>
    </location>
</feature>
<dbReference type="InterPro" id="IPR054692">
    <property type="entry name" value="LeuA-like_post-cat"/>
</dbReference>
<dbReference type="NCBIfam" id="NF002991">
    <property type="entry name" value="PRK03739.1"/>
    <property type="match status" value="1"/>
</dbReference>
<comment type="catalytic activity">
    <reaction evidence="1 10">
        <text>3-methyl-2-oxobutanoate + acetyl-CoA + H2O = (2S)-2-isopropylmalate + CoA + H(+)</text>
        <dbReference type="Rhea" id="RHEA:21524"/>
        <dbReference type="ChEBI" id="CHEBI:1178"/>
        <dbReference type="ChEBI" id="CHEBI:11851"/>
        <dbReference type="ChEBI" id="CHEBI:15377"/>
        <dbReference type="ChEBI" id="CHEBI:15378"/>
        <dbReference type="ChEBI" id="CHEBI:57287"/>
        <dbReference type="ChEBI" id="CHEBI:57288"/>
        <dbReference type="EC" id="2.3.3.13"/>
    </reaction>
</comment>
<keyword evidence="6 10" id="KW-0028">Amino-acid biosynthesis</keyword>
<dbReference type="InterPro" id="IPR000891">
    <property type="entry name" value="PYR_CT"/>
</dbReference>
<dbReference type="PROSITE" id="PS00815">
    <property type="entry name" value="AIPM_HOMOCIT_SYNTH_1"/>
    <property type="match status" value="1"/>
</dbReference>
<dbReference type="PANTHER" id="PTHR46911">
    <property type="match status" value="1"/>
</dbReference>
<dbReference type="SUPFAM" id="SSF110921">
    <property type="entry name" value="2-isopropylmalate synthase LeuA, allosteric (dimerisation) domain"/>
    <property type="match status" value="1"/>
</dbReference>
<feature type="binding site" evidence="10">
    <location>
        <position position="286"/>
    </location>
    <ligand>
        <name>Mg(2+)</name>
        <dbReference type="ChEBI" id="CHEBI:18420"/>
    </ligand>
</feature>
<keyword evidence="12" id="KW-0012">Acyltransferase</keyword>
<evidence type="ECO:0000256" key="2">
    <source>
        <dbReference type="ARBA" id="ARBA00004689"/>
    </source>
</evidence>
<organism evidence="12 13">
    <name type="scientific">Oceanimonas smirnovii</name>
    <dbReference type="NCBI Taxonomy" id="264574"/>
    <lineage>
        <taxon>Bacteria</taxon>
        <taxon>Pseudomonadati</taxon>
        <taxon>Pseudomonadota</taxon>
        <taxon>Gammaproteobacteria</taxon>
        <taxon>Aeromonadales</taxon>
        <taxon>Aeromonadaceae</taxon>
        <taxon>Oceanimonas</taxon>
    </lineage>
</organism>
<feature type="binding site" evidence="10">
    <location>
        <position position="322"/>
    </location>
    <ligand>
        <name>Mg(2+)</name>
        <dbReference type="ChEBI" id="CHEBI:18420"/>
    </ligand>
</feature>
<evidence type="ECO:0000256" key="3">
    <source>
        <dbReference type="ARBA" id="ARBA00009767"/>
    </source>
</evidence>
<comment type="similarity">
    <text evidence="3 10">Belongs to the alpha-IPM synthase/homocitrate synthase family. LeuA type 2 subfamily.</text>
</comment>
<dbReference type="PANTHER" id="PTHR46911:SF1">
    <property type="entry name" value="2-ISOPROPYLMALATE SYNTHASE"/>
    <property type="match status" value="1"/>
</dbReference>
<dbReference type="SUPFAM" id="SSF89000">
    <property type="entry name" value="post-HMGL domain-like"/>
    <property type="match status" value="1"/>
</dbReference>
<reference evidence="12 13" key="1">
    <citation type="submission" date="2024-08" db="EMBL/GenBank/DDBJ databases">
        <title>Oceanimonas smirnovii Genome sequencing and assembly.</title>
        <authorList>
            <person name="Tang B."/>
        </authorList>
    </citation>
    <scope>NUCLEOTIDE SEQUENCE [LARGE SCALE GENOMIC DNA]</scope>
    <source>
        <strain evidence="12 13">OS2020-119</strain>
    </source>
</reference>
<comment type="function">
    <text evidence="10">Catalyzes the condensation of the acetyl group of acetyl-CoA with 3-methyl-2-oxobutanoate (2-ketoisovalerate) to form 3-carboxy-3-hydroxy-4-methylpentanoate (2-isopropylmalate).</text>
</comment>
<evidence type="ECO:0000313" key="13">
    <source>
        <dbReference type="Proteomes" id="UP001610706"/>
    </source>
</evidence>
<keyword evidence="8 10" id="KW-0479">Metal-binding</keyword>
<keyword evidence="10" id="KW-0460">Magnesium</keyword>
<dbReference type="InterPro" id="IPR039371">
    <property type="entry name" value="LeuA_N_DRE-TIM"/>
</dbReference>
<dbReference type="EMBL" id="JBGFTR010000001">
    <property type="protein sequence ID" value="MFH7563921.1"/>
    <property type="molecule type" value="Genomic_DNA"/>
</dbReference>
<dbReference type="HAMAP" id="MF_00572">
    <property type="entry name" value="LeuA_type2"/>
    <property type="match status" value="1"/>
</dbReference>
<keyword evidence="13" id="KW-1185">Reference proteome</keyword>
<dbReference type="Proteomes" id="UP001610706">
    <property type="component" value="Unassembled WGS sequence"/>
</dbReference>
<comment type="pathway">
    <text evidence="2 10">Amino-acid biosynthesis; L-leucine biosynthesis; L-leucine from 3-methyl-2-oxobutanoate: step 1/4.</text>
</comment>
<evidence type="ECO:0000256" key="9">
    <source>
        <dbReference type="ARBA" id="ARBA00023304"/>
    </source>
</evidence>
<dbReference type="InterPro" id="IPR013785">
    <property type="entry name" value="Aldolase_TIM"/>
</dbReference>
<dbReference type="CDD" id="cd07942">
    <property type="entry name" value="DRE_TIM_LeuA"/>
    <property type="match status" value="1"/>
</dbReference>
<dbReference type="PROSITE" id="PS00816">
    <property type="entry name" value="AIPM_HOMOCIT_SYNTH_2"/>
    <property type="match status" value="1"/>
</dbReference>
<keyword evidence="10" id="KW-0963">Cytoplasm</keyword>
<dbReference type="InterPro" id="IPR036230">
    <property type="entry name" value="LeuA_allosteric_dom_sf"/>
</dbReference>
<dbReference type="RefSeq" id="WP_395544721.1">
    <property type="nucleotide sequence ID" value="NZ_CP166302.1"/>
</dbReference>